<dbReference type="PANTHER" id="PTHR11550">
    <property type="entry name" value="CTP SYNTHASE"/>
    <property type="match status" value="1"/>
</dbReference>
<name>A0A834ZXL1_9POAL</name>
<organism evidence="2 3">
    <name type="scientific">Digitaria exilis</name>
    <dbReference type="NCBI Taxonomy" id="1010633"/>
    <lineage>
        <taxon>Eukaryota</taxon>
        <taxon>Viridiplantae</taxon>
        <taxon>Streptophyta</taxon>
        <taxon>Embryophyta</taxon>
        <taxon>Tracheophyta</taxon>
        <taxon>Spermatophyta</taxon>
        <taxon>Magnoliopsida</taxon>
        <taxon>Liliopsida</taxon>
        <taxon>Poales</taxon>
        <taxon>Poaceae</taxon>
        <taxon>PACMAD clade</taxon>
        <taxon>Panicoideae</taxon>
        <taxon>Panicodae</taxon>
        <taxon>Paniceae</taxon>
        <taxon>Anthephorinae</taxon>
        <taxon>Digitaria</taxon>
    </lineage>
</organism>
<evidence type="ECO:0000313" key="3">
    <source>
        <dbReference type="Proteomes" id="UP000636709"/>
    </source>
</evidence>
<feature type="domain" description="CTP synthase N-terminal" evidence="1">
    <location>
        <begin position="2"/>
        <end position="164"/>
    </location>
</feature>
<keyword evidence="3" id="KW-1185">Reference proteome</keyword>
<sequence length="167" mass="17866">MKYVVVTGGVVSGLGNGVAASSIAVVLKACGLRVTFIKIDPYLNTDAGTMSPDEHGEVFVLDDGSKVDMDLGNYERFLDVELTGDNNITTGKIYQYVIDKERRGDYLGKTVQVCQYSSAEISSPVDGREGAPDVCLVELGGTIGDIELTPFIEALSQFSYRAGNVIV</sequence>
<accession>A0A834ZXL1</accession>
<dbReference type="Gene3D" id="3.40.50.300">
    <property type="entry name" value="P-loop containing nucleotide triphosphate hydrolases"/>
    <property type="match status" value="1"/>
</dbReference>
<dbReference type="Proteomes" id="UP000636709">
    <property type="component" value="Unassembled WGS sequence"/>
</dbReference>
<dbReference type="GO" id="GO:0003883">
    <property type="term" value="F:CTP synthase activity"/>
    <property type="evidence" value="ECO:0007669"/>
    <property type="project" value="InterPro"/>
</dbReference>
<dbReference type="InterPro" id="IPR017456">
    <property type="entry name" value="CTP_synthase_N"/>
</dbReference>
<dbReference type="OrthoDB" id="782790at2759"/>
<dbReference type="EMBL" id="JACEFO010003178">
    <property type="protein sequence ID" value="KAF8643604.1"/>
    <property type="molecule type" value="Genomic_DNA"/>
</dbReference>
<dbReference type="GO" id="GO:0019856">
    <property type="term" value="P:pyrimidine nucleobase biosynthetic process"/>
    <property type="evidence" value="ECO:0007669"/>
    <property type="project" value="TreeGrafter"/>
</dbReference>
<gene>
    <name evidence="2" type="ORF">HU200_066658</name>
</gene>
<comment type="caution">
    <text evidence="2">The sequence shown here is derived from an EMBL/GenBank/DDBJ whole genome shotgun (WGS) entry which is preliminary data.</text>
</comment>
<proteinExistence type="predicted"/>
<dbReference type="GO" id="GO:0006241">
    <property type="term" value="P:CTP biosynthetic process"/>
    <property type="evidence" value="ECO:0007669"/>
    <property type="project" value="TreeGrafter"/>
</dbReference>
<dbReference type="AlphaFoldDB" id="A0A834ZXL1"/>
<dbReference type="Pfam" id="PF06418">
    <property type="entry name" value="CTP_synth_N"/>
    <property type="match status" value="1"/>
</dbReference>
<dbReference type="PANTHER" id="PTHR11550:SF34">
    <property type="entry name" value="CTP SYNTHASE"/>
    <property type="match status" value="1"/>
</dbReference>
<evidence type="ECO:0000259" key="1">
    <source>
        <dbReference type="Pfam" id="PF06418"/>
    </source>
</evidence>
<dbReference type="InterPro" id="IPR027417">
    <property type="entry name" value="P-loop_NTPase"/>
</dbReference>
<dbReference type="SUPFAM" id="SSF52540">
    <property type="entry name" value="P-loop containing nucleoside triphosphate hydrolases"/>
    <property type="match status" value="1"/>
</dbReference>
<protein>
    <recommendedName>
        <fullName evidence="1">CTP synthase N-terminal domain-containing protein</fullName>
    </recommendedName>
</protein>
<dbReference type="InterPro" id="IPR004468">
    <property type="entry name" value="CTP_synthase"/>
</dbReference>
<dbReference type="GO" id="GO:0042802">
    <property type="term" value="F:identical protein binding"/>
    <property type="evidence" value="ECO:0007669"/>
    <property type="project" value="TreeGrafter"/>
</dbReference>
<reference evidence="2" key="1">
    <citation type="submission" date="2020-07" db="EMBL/GenBank/DDBJ databases">
        <title>Genome sequence and genetic diversity analysis of an under-domesticated orphan crop, white fonio (Digitaria exilis).</title>
        <authorList>
            <person name="Bennetzen J.L."/>
            <person name="Chen S."/>
            <person name="Ma X."/>
            <person name="Wang X."/>
            <person name="Yssel A.E.J."/>
            <person name="Chaluvadi S.R."/>
            <person name="Johnson M."/>
            <person name="Gangashetty P."/>
            <person name="Hamidou F."/>
            <person name="Sanogo M.D."/>
            <person name="Zwaenepoel A."/>
            <person name="Wallace J."/>
            <person name="Van De Peer Y."/>
            <person name="Van Deynze A."/>
        </authorList>
    </citation>
    <scope>NUCLEOTIDE SEQUENCE</scope>
    <source>
        <tissue evidence="2">Leaves</tissue>
    </source>
</reference>
<evidence type="ECO:0000313" key="2">
    <source>
        <dbReference type="EMBL" id="KAF8643604.1"/>
    </source>
</evidence>